<feature type="coiled-coil region" evidence="9">
    <location>
        <begin position="476"/>
        <end position="512"/>
    </location>
</feature>
<keyword evidence="7" id="KW-0239">DNA-directed DNA polymerase</keyword>
<dbReference type="Gene3D" id="2.40.50.140">
    <property type="entry name" value="Nucleic acid-binding proteins"/>
    <property type="match status" value="1"/>
</dbReference>
<gene>
    <name evidence="11" type="ORF">DRP44_00120</name>
</gene>
<sequence length="1170" mass="135366">MEIETPFVHLHVHTEYSILDGATRISALLKKALEYNMPAVAITDHGNMFGVIDFYEKAMSVGIKPIIGIEAYIAHDSRFSKKKWEILNDGAFHIVLLAKDVNGYQNLMKLSSLSYLEGFYYHPRIDKEILRKYSKGLIGMSACIKGEVAYYILKNDMKKAEESAMEYKEIFEEGDYYLELMDVGMKENKIVNEGLVKIARKLDIPIVATNDVHYLSKDDIFAHDALICIQTKRKLNDTTRWRFESNELYFKSPEEMKKLFKDYPEAIRNTYNIAQKCNLIIELDPKVVHLPHFDIPEDYENADDYLKQLTYAGLKERYGELNGKIKERADYELGIIRKMGFAGYFLIIRDIIQTAKEKSISVGPGRGSAVGSIVLYSLGITDVDPLEFNLIFERFLNPERITMPDVDIDFEDTRRDDMIKYLKEKYGENNIAQIITYGKMKTKMAIKDVGRVLDIPYNTVNEITKIYDKYNEGYTVAEAFDKIKQLRELKEKEEKIKKLVELATRLENITRQAGTHASGVVITPEDITHFTPLYWEQEKKSVVPTTQYSMKNIEKIGLLKVDFLGLRNLTVINRAVQMIEKNYNKKLDFSKLPKDDKATFKLIQKGDTYGVFQLENDGMRQYLKRVKPSNMKELIFMISYYRPGPLKTIDIKELIARKRGKEEIKYPHPKLKDLLKETYGYMIYQEQIMMAANILAGFSLGEADILRRAMGKKKFDVMQDMRIKFIEGARKNGVDEKTADKVFNIMEPFAQYGFNKSHAAGYAVLSYRTAYLKAHYPAEFMASILTSFIGDIDQIVKAIKEVRRLNIQISRVDINSSDINFTTDGTTIFYPFSALKNVGTKASETIIIERQKNGKFKGFLDFLKRMNLGKVNKKVVESLIKAGAFDSINSNRAELLGNLPTMFEYASKTKKRMEQGGLSLFETSGKDYLEPKMIPIEQWNDSEKLMFEKEIYGFFFSGHPLEKYEEILNLITTHTIDKLENIKERHWIVIGGVVGNVKIKKTQSQKEMGIFNIQDLTGEIAAVAFPQTYEQYKNLIKEDEYIIAAGYYDNSREKQQIEISSLMNLREDFRKLISSVTFNFSEENIDKVDIYESVAKKYSGNTKLYIKYRNSRNNYKLLSKMGIDVNEDFFHWIRENRLDSSIEVSVKRILPQETNGRRKGNYYRSFSNTK</sequence>
<dbReference type="GO" id="GO:0008408">
    <property type="term" value="F:3'-5' exonuclease activity"/>
    <property type="evidence" value="ECO:0007669"/>
    <property type="project" value="InterPro"/>
</dbReference>
<dbReference type="InterPro" id="IPR041931">
    <property type="entry name" value="DNA_pol3_alpha_thumb_dom"/>
</dbReference>
<reference evidence="11 12" key="1">
    <citation type="submission" date="2018-06" db="EMBL/GenBank/DDBJ databases">
        <title>Extensive metabolic versatility and redundancy in microbially diverse, dynamic hydrothermal sediments.</title>
        <authorList>
            <person name="Dombrowski N."/>
            <person name="Teske A."/>
            <person name="Baker B.J."/>
        </authorList>
    </citation>
    <scope>NUCLEOTIDE SEQUENCE [LARGE SCALE GENOMIC DNA]</scope>
    <source>
        <strain evidence="11">B35_G9</strain>
    </source>
</reference>
<dbReference type="PANTHER" id="PTHR32294">
    <property type="entry name" value="DNA POLYMERASE III SUBUNIT ALPHA"/>
    <property type="match status" value="1"/>
</dbReference>
<comment type="subcellular location">
    <subcellularLocation>
        <location evidence="1">Cytoplasm</location>
    </subcellularLocation>
</comment>
<dbReference type="Pfam" id="PF01336">
    <property type="entry name" value="tRNA_anti-codon"/>
    <property type="match status" value="1"/>
</dbReference>
<dbReference type="CDD" id="cd04485">
    <property type="entry name" value="DnaE_OBF"/>
    <property type="match status" value="1"/>
</dbReference>
<dbReference type="InterPro" id="IPR004805">
    <property type="entry name" value="DnaE2/DnaE/PolC"/>
</dbReference>
<dbReference type="EC" id="2.7.7.7" evidence="2"/>
<dbReference type="Pfam" id="PF07733">
    <property type="entry name" value="DNA_pol3_alpha"/>
    <property type="match status" value="1"/>
</dbReference>
<comment type="catalytic activity">
    <reaction evidence="8">
        <text>DNA(n) + a 2'-deoxyribonucleoside 5'-triphosphate = DNA(n+1) + diphosphate</text>
        <dbReference type="Rhea" id="RHEA:22508"/>
        <dbReference type="Rhea" id="RHEA-COMP:17339"/>
        <dbReference type="Rhea" id="RHEA-COMP:17340"/>
        <dbReference type="ChEBI" id="CHEBI:33019"/>
        <dbReference type="ChEBI" id="CHEBI:61560"/>
        <dbReference type="ChEBI" id="CHEBI:173112"/>
        <dbReference type="EC" id="2.7.7.7"/>
    </reaction>
</comment>
<dbReference type="NCBIfam" id="NF004226">
    <property type="entry name" value="PRK05673.1"/>
    <property type="match status" value="1"/>
</dbReference>
<dbReference type="EMBL" id="QNBC01000001">
    <property type="protein sequence ID" value="RKX68210.1"/>
    <property type="molecule type" value="Genomic_DNA"/>
</dbReference>
<accession>A0A660SDZ8</accession>
<dbReference type="InterPro" id="IPR011708">
    <property type="entry name" value="DNA_pol3_alpha_NTPase_dom"/>
</dbReference>
<evidence type="ECO:0000313" key="12">
    <source>
        <dbReference type="Proteomes" id="UP000282321"/>
    </source>
</evidence>
<dbReference type="InterPro" id="IPR004013">
    <property type="entry name" value="PHP_dom"/>
</dbReference>
<evidence type="ECO:0000259" key="10">
    <source>
        <dbReference type="SMART" id="SM00481"/>
    </source>
</evidence>
<dbReference type="Pfam" id="PF17657">
    <property type="entry name" value="DNA_pol3_finger"/>
    <property type="match status" value="1"/>
</dbReference>
<dbReference type="GO" id="GO:0003676">
    <property type="term" value="F:nucleic acid binding"/>
    <property type="evidence" value="ECO:0007669"/>
    <property type="project" value="InterPro"/>
</dbReference>
<evidence type="ECO:0000256" key="9">
    <source>
        <dbReference type="SAM" id="Coils"/>
    </source>
</evidence>
<evidence type="ECO:0000256" key="6">
    <source>
        <dbReference type="ARBA" id="ARBA00022705"/>
    </source>
</evidence>
<dbReference type="Gene3D" id="3.20.20.140">
    <property type="entry name" value="Metal-dependent hydrolases"/>
    <property type="match status" value="1"/>
</dbReference>
<dbReference type="Pfam" id="PF14579">
    <property type="entry name" value="HHH_6"/>
    <property type="match status" value="1"/>
</dbReference>
<dbReference type="AlphaFoldDB" id="A0A660SDZ8"/>
<evidence type="ECO:0000256" key="3">
    <source>
        <dbReference type="ARBA" id="ARBA00019114"/>
    </source>
</evidence>
<dbReference type="InterPro" id="IPR003141">
    <property type="entry name" value="Pol/His_phosphatase_N"/>
</dbReference>
<dbReference type="InterPro" id="IPR016195">
    <property type="entry name" value="Pol/histidinol_Pase-like"/>
</dbReference>
<keyword evidence="6" id="KW-0235">DNA replication</keyword>
<evidence type="ECO:0000256" key="5">
    <source>
        <dbReference type="ARBA" id="ARBA00022695"/>
    </source>
</evidence>
<evidence type="ECO:0000256" key="2">
    <source>
        <dbReference type="ARBA" id="ARBA00012417"/>
    </source>
</evidence>
<dbReference type="Pfam" id="PF02811">
    <property type="entry name" value="PHP"/>
    <property type="match status" value="1"/>
</dbReference>
<dbReference type="InterPro" id="IPR004365">
    <property type="entry name" value="NA-bd_OB_tRNA"/>
</dbReference>
<dbReference type="Gene3D" id="1.10.150.870">
    <property type="match status" value="1"/>
</dbReference>
<evidence type="ECO:0000256" key="1">
    <source>
        <dbReference type="ARBA" id="ARBA00004496"/>
    </source>
</evidence>
<dbReference type="NCBIfam" id="TIGR00594">
    <property type="entry name" value="polc"/>
    <property type="match status" value="1"/>
</dbReference>
<dbReference type="Proteomes" id="UP000282321">
    <property type="component" value="Unassembled WGS sequence"/>
</dbReference>
<name>A0A660SDZ8_UNCT6</name>
<comment type="caution">
    <text evidence="11">The sequence shown here is derived from an EMBL/GenBank/DDBJ whole genome shotgun (WGS) entry which is preliminary data.</text>
</comment>
<keyword evidence="5" id="KW-0548">Nucleotidyltransferase</keyword>
<dbReference type="InterPro" id="IPR012340">
    <property type="entry name" value="NA-bd_OB-fold"/>
</dbReference>
<dbReference type="GO" id="GO:0005737">
    <property type="term" value="C:cytoplasm"/>
    <property type="evidence" value="ECO:0007669"/>
    <property type="project" value="UniProtKB-SubCell"/>
</dbReference>
<dbReference type="PANTHER" id="PTHR32294:SF0">
    <property type="entry name" value="DNA POLYMERASE III SUBUNIT ALPHA"/>
    <property type="match status" value="1"/>
</dbReference>
<dbReference type="NCBIfam" id="NF005298">
    <property type="entry name" value="PRK06826.1"/>
    <property type="match status" value="1"/>
</dbReference>
<dbReference type="GO" id="GO:0003887">
    <property type="term" value="F:DNA-directed DNA polymerase activity"/>
    <property type="evidence" value="ECO:0007669"/>
    <property type="project" value="UniProtKB-KW"/>
</dbReference>
<dbReference type="Gene3D" id="1.10.10.1600">
    <property type="entry name" value="Bacterial DNA polymerase III alpha subunit, thumb domain"/>
    <property type="match status" value="1"/>
</dbReference>
<keyword evidence="9" id="KW-0175">Coiled coil</keyword>
<dbReference type="SMART" id="SM00481">
    <property type="entry name" value="POLIIIAc"/>
    <property type="match status" value="1"/>
</dbReference>
<evidence type="ECO:0000313" key="11">
    <source>
        <dbReference type="EMBL" id="RKX68210.1"/>
    </source>
</evidence>
<dbReference type="CDD" id="cd12113">
    <property type="entry name" value="PHP_PolIIIA_DnaE3"/>
    <property type="match status" value="1"/>
</dbReference>
<evidence type="ECO:0000256" key="7">
    <source>
        <dbReference type="ARBA" id="ARBA00022932"/>
    </source>
</evidence>
<evidence type="ECO:0000256" key="8">
    <source>
        <dbReference type="ARBA" id="ARBA00049244"/>
    </source>
</evidence>
<dbReference type="InterPro" id="IPR040982">
    <property type="entry name" value="DNA_pol3_finger"/>
</dbReference>
<dbReference type="GO" id="GO:0006260">
    <property type="term" value="P:DNA replication"/>
    <property type="evidence" value="ECO:0007669"/>
    <property type="project" value="UniProtKB-KW"/>
</dbReference>
<protein>
    <recommendedName>
        <fullName evidence="3">DNA polymerase III subunit alpha</fullName>
        <ecNumber evidence="2">2.7.7.7</ecNumber>
    </recommendedName>
</protein>
<proteinExistence type="predicted"/>
<feature type="domain" description="Polymerase/histidinol phosphatase N-terminal" evidence="10">
    <location>
        <begin position="8"/>
        <end position="75"/>
    </location>
</feature>
<dbReference type="InterPro" id="IPR029460">
    <property type="entry name" value="DNAPol_HHH"/>
</dbReference>
<keyword evidence="4" id="KW-0808">Transferase</keyword>
<dbReference type="SUPFAM" id="SSF89550">
    <property type="entry name" value="PHP domain-like"/>
    <property type="match status" value="1"/>
</dbReference>
<evidence type="ECO:0000256" key="4">
    <source>
        <dbReference type="ARBA" id="ARBA00022679"/>
    </source>
</evidence>
<organism evidence="11 12">
    <name type="scientific">candidate division TA06 bacterium</name>
    <dbReference type="NCBI Taxonomy" id="2250710"/>
    <lineage>
        <taxon>Bacteria</taxon>
        <taxon>Bacteria division TA06</taxon>
    </lineage>
</organism>